<organism evidence="2 3">
    <name type="scientific">Sebaldella termitidis (strain ATCC 33386 / NCTC 11300)</name>
    <dbReference type="NCBI Taxonomy" id="526218"/>
    <lineage>
        <taxon>Bacteria</taxon>
        <taxon>Fusobacteriati</taxon>
        <taxon>Fusobacteriota</taxon>
        <taxon>Fusobacteriia</taxon>
        <taxon>Fusobacteriales</taxon>
        <taxon>Leptotrichiaceae</taxon>
        <taxon>Sebaldella</taxon>
    </lineage>
</organism>
<dbReference type="Proteomes" id="UP000000845">
    <property type="component" value="Chromosome"/>
</dbReference>
<sequence>MTNQKIFFIVVILSCSTIFLRLIPLFIKVDTSSPKVRTFFKALPFAALSSLIFPDIFTSTGNIVTSVIGAFIAFVLAYKKVNLGLNILISVISVYLISLFI</sequence>
<dbReference type="RefSeq" id="WP_012861988.1">
    <property type="nucleotide sequence ID" value="NC_013517.1"/>
</dbReference>
<feature type="transmembrane region" description="Helical" evidence="1">
    <location>
        <begin position="83"/>
        <end position="100"/>
    </location>
</feature>
<dbReference type="Pfam" id="PF05437">
    <property type="entry name" value="AzlD"/>
    <property type="match status" value="1"/>
</dbReference>
<dbReference type="HOGENOM" id="CLU_157896_2_0_0"/>
<evidence type="ECO:0000313" key="2">
    <source>
        <dbReference type="EMBL" id="ACZ09394.1"/>
    </source>
</evidence>
<gene>
    <name evidence="2" type="ordered locus">Sterm_2544</name>
</gene>
<reference evidence="3" key="1">
    <citation type="submission" date="2009-09" db="EMBL/GenBank/DDBJ databases">
        <title>The complete chromosome of Sebaldella termitidis ATCC 33386.</title>
        <authorList>
            <consortium name="US DOE Joint Genome Institute (JGI-PGF)"/>
            <person name="Lucas S."/>
            <person name="Copeland A."/>
            <person name="Lapidus A."/>
            <person name="Glavina del Rio T."/>
            <person name="Dalin E."/>
            <person name="Tice H."/>
            <person name="Bruce D."/>
            <person name="Goodwin L."/>
            <person name="Pitluck S."/>
            <person name="Kyrpides N."/>
            <person name="Mavromatis K."/>
            <person name="Ivanova N."/>
            <person name="Mikhailova N."/>
            <person name="Sims D."/>
            <person name="Meincke L."/>
            <person name="Brettin T."/>
            <person name="Detter J.C."/>
            <person name="Han C."/>
            <person name="Larimer F."/>
            <person name="Land M."/>
            <person name="Hauser L."/>
            <person name="Markowitz V."/>
            <person name="Cheng J.F."/>
            <person name="Hugenholtz P."/>
            <person name="Woyke T."/>
            <person name="Wu D."/>
            <person name="Eisen J.A."/>
        </authorList>
    </citation>
    <scope>NUCLEOTIDE SEQUENCE [LARGE SCALE GENOMIC DNA]</scope>
    <source>
        <strain evidence="3">ATCC 33386 / NCTC 11300</strain>
    </source>
</reference>
<keyword evidence="1" id="KW-1133">Transmembrane helix</keyword>
<dbReference type="AlphaFoldDB" id="D1ALQ1"/>
<reference evidence="2 3" key="2">
    <citation type="journal article" date="2010" name="Stand. Genomic Sci.">
        <title>Complete genome sequence of Sebaldella termitidis type strain (NCTC 11300).</title>
        <authorList>
            <person name="Harmon-Smith M."/>
            <person name="Celia L."/>
            <person name="Chertkov O."/>
            <person name="Lapidus A."/>
            <person name="Copeland A."/>
            <person name="Glavina Del Rio T."/>
            <person name="Nolan M."/>
            <person name="Lucas S."/>
            <person name="Tice H."/>
            <person name="Cheng J.F."/>
            <person name="Han C."/>
            <person name="Detter J.C."/>
            <person name="Bruce D."/>
            <person name="Goodwin L."/>
            <person name="Pitluck S."/>
            <person name="Pati A."/>
            <person name="Liolios K."/>
            <person name="Ivanova N."/>
            <person name="Mavromatis K."/>
            <person name="Mikhailova N."/>
            <person name="Chen A."/>
            <person name="Palaniappan K."/>
            <person name="Land M."/>
            <person name="Hauser L."/>
            <person name="Chang Y.J."/>
            <person name="Jeffries C.D."/>
            <person name="Brettin T."/>
            <person name="Goker M."/>
            <person name="Beck B."/>
            <person name="Bristow J."/>
            <person name="Eisen J.A."/>
            <person name="Markowitz V."/>
            <person name="Hugenholtz P."/>
            <person name="Kyrpides N.C."/>
            <person name="Klenk H.P."/>
            <person name="Chen F."/>
        </authorList>
    </citation>
    <scope>NUCLEOTIDE SEQUENCE [LARGE SCALE GENOMIC DNA]</scope>
    <source>
        <strain evidence="3">ATCC 33386 / NCTC 11300</strain>
    </source>
</reference>
<feature type="transmembrane region" description="Helical" evidence="1">
    <location>
        <begin position="6"/>
        <end position="27"/>
    </location>
</feature>
<evidence type="ECO:0000313" key="3">
    <source>
        <dbReference type="Proteomes" id="UP000000845"/>
    </source>
</evidence>
<dbReference type="STRING" id="526218.Sterm_2544"/>
<dbReference type="EMBL" id="CP001739">
    <property type="protein sequence ID" value="ACZ09394.1"/>
    <property type="molecule type" value="Genomic_DNA"/>
</dbReference>
<evidence type="ECO:0000256" key="1">
    <source>
        <dbReference type="SAM" id="Phobius"/>
    </source>
</evidence>
<keyword evidence="1" id="KW-0472">Membrane</keyword>
<dbReference type="eggNOG" id="COG4392">
    <property type="taxonomic scope" value="Bacteria"/>
</dbReference>
<dbReference type="KEGG" id="str:Sterm_2544"/>
<dbReference type="InterPro" id="IPR008407">
    <property type="entry name" value="Brnchd-chn_aa_trnsp_AzlD"/>
</dbReference>
<proteinExistence type="predicted"/>
<keyword evidence="3" id="KW-1185">Reference proteome</keyword>
<name>D1ALQ1_SEBTE</name>
<accession>D1ALQ1</accession>
<feature type="transmembrane region" description="Helical" evidence="1">
    <location>
        <begin position="63"/>
        <end position="78"/>
    </location>
</feature>
<protein>
    <submittedName>
        <fullName evidence="2">Branched-chain amino acid transport</fullName>
    </submittedName>
</protein>
<keyword evidence="1" id="KW-0812">Transmembrane</keyword>